<keyword evidence="4 10" id="KW-0547">Nucleotide-binding</keyword>
<keyword evidence="2 10" id="KW-0963">Cytoplasm</keyword>
<dbReference type="GO" id="GO:0002161">
    <property type="term" value="F:aminoacyl-tRNA deacylase activity"/>
    <property type="evidence" value="ECO:0007669"/>
    <property type="project" value="InterPro"/>
</dbReference>
<dbReference type="InterPro" id="IPR023585">
    <property type="entry name" value="Ile-tRNA-ligase_type1"/>
</dbReference>
<dbReference type="InterPro" id="IPR014729">
    <property type="entry name" value="Rossmann-like_a/b/a_fold"/>
</dbReference>
<comment type="similarity">
    <text evidence="1 10">Belongs to the class-I aminoacyl-tRNA synthetase family. IleS type 1 subfamily.</text>
</comment>
<dbReference type="Gene3D" id="1.10.10.830">
    <property type="entry name" value="Ile-tRNA synthetase CP2 domain-like"/>
    <property type="match status" value="1"/>
</dbReference>
<dbReference type="InterPro" id="IPR050081">
    <property type="entry name" value="Ile-tRNA_ligase"/>
</dbReference>
<dbReference type="Gene3D" id="3.40.50.620">
    <property type="entry name" value="HUPs"/>
    <property type="match status" value="2"/>
</dbReference>
<feature type="domain" description="Aminoacyl-tRNA synthetase class Ia" evidence="11">
    <location>
        <begin position="42"/>
        <end position="659"/>
    </location>
</feature>
<dbReference type="EMBL" id="PGXC01000003">
    <property type="protein sequence ID" value="PKK91473.1"/>
    <property type="molecule type" value="Genomic_DNA"/>
</dbReference>
<keyword evidence="10" id="KW-0862">Zinc</keyword>
<dbReference type="EC" id="6.1.1.5" evidence="10"/>
<dbReference type="GO" id="GO:0004822">
    <property type="term" value="F:isoleucine-tRNA ligase activity"/>
    <property type="evidence" value="ECO:0007669"/>
    <property type="project" value="UniProtKB-UniRule"/>
</dbReference>
<dbReference type="GO" id="GO:0005829">
    <property type="term" value="C:cytosol"/>
    <property type="evidence" value="ECO:0007669"/>
    <property type="project" value="TreeGrafter"/>
</dbReference>
<dbReference type="Pfam" id="PF00133">
    <property type="entry name" value="tRNA-synt_1"/>
    <property type="match status" value="1"/>
</dbReference>
<dbReference type="Pfam" id="PF08264">
    <property type="entry name" value="Anticodon_1"/>
    <property type="match status" value="1"/>
</dbReference>
<evidence type="ECO:0000256" key="5">
    <source>
        <dbReference type="ARBA" id="ARBA00022840"/>
    </source>
</evidence>
<feature type="short sequence motif" description="'HIGH' region" evidence="10">
    <location>
        <begin position="72"/>
        <end position="82"/>
    </location>
</feature>
<comment type="caution">
    <text evidence="13">The sequence shown here is derived from an EMBL/GenBank/DDBJ whole genome shotgun (WGS) entry which is preliminary data.</text>
</comment>
<comment type="domain">
    <text evidence="10">IleRS has two distinct active sites: one for aminoacylation and one for editing. The misactivated valine is translocated from the active site to the editing site, which sterically excludes the correctly activated isoleucine. The single editing site contains two valyl binding pockets, one specific for each substrate (Val-AMP or Val-tRNA(Ile)).</text>
</comment>
<evidence type="ECO:0000313" key="13">
    <source>
        <dbReference type="EMBL" id="PKK91473.1"/>
    </source>
</evidence>
<dbReference type="PRINTS" id="PR00984">
    <property type="entry name" value="TRNASYNTHILE"/>
</dbReference>
<evidence type="ECO:0000256" key="1">
    <source>
        <dbReference type="ARBA" id="ARBA00006887"/>
    </source>
</evidence>
<dbReference type="GO" id="GO:0006428">
    <property type="term" value="P:isoleucyl-tRNA aminoacylation"/>
    <property type="evidence" value="ECO:0007669"/>
    <property type="project" value="UniProtKB-UniRule"/>
</dbReference>
<evidence type="ECO:0000259" key="12">
    <source>
        <dbReference type="Pfam" id="PF08264"/>
    </source>
</evidence>
<keyword evidence="10" id="KW-0479">Metal-binding</keyword>
<keyword evidence="7 10" id="KW-0030">Aminoacyl-tRNA synthetase</keyword>
<feature type="binding site" evidence="10">
    <location>
        <position position="579"/>
    </location>
    <ligand>
        <name>L-isoleucyl-5'-AMP</name>
        <dbReference type="ChEBI" id="CHEBI:178002"/>
    </ligand>
</feature>
<evidence type="ECO:0000313" key="14">
    <source>
        <dbReference type="Proteomes" id="UP000233256"/>
    </source>
</evidence>
<comment type="catalytic activity">
    <reaction evidence="9 10">
        <text>tRNA(Ile) + L-isoleucine + ATP = L-isoleucyl-tRNA(Ile) + AMP + diphosphate</text>
        <dbReference type="Rhea" id="RHEA:11060"/>
        <dbReference type="Rhea" id="RHEA-COMP:9666"/>
        <dbReference type="Rhea" id="RHEA-COMP:9695"/>
        <dbReference type="ChEBI" id="CHEBI:30616"/>
        <dbReference type="ChEBI" id="CHEBI:33019"/>
        <dbReference type="ChEBI" id="CHEBI:58045"/>
        <dbReference type="ChEBI" id="CHEBI:78442"/>
        <dbReference type="ChEBI" id="CHEBI:78528"/>
        <dbReference type="ChEBI" id="CHEBI:456215"/>
        <dbReference type="EC" id="6.1.1.5"/>
    </reaction>
</comment>
<reference evidence="13 14" key="1">
    <citation type="journal article" date="2017" name="ISME J.">
        <title>Potential for microbial H2 and metal transformations associated with novel bacteria and archaea in deep terrestrial subsurface sediments.</title>
        <authorList>
            <person name="Hernsdorf A.W."/>
            <person name="Amano Y."/>
            <person name="Miyakawa K."/>
            <person name="Ise K."/>
            <person name="Suzuki Y."/>
            <person name="Anantharaman K."/>
            <person name="Probst A."/>
            <person name="Burstein D."/>
            <person name="Thomas B.C."/>
            <person name="Banfield J.F."/>
        </authorList>
    </citation>
    <scope>NUCLEOTIDE SEQUENCE [LARGE SCALE GENOMIC DNA]</scope>
    <source>
        <strain evidence="13">HGW-Wallbacteria-1</strain>
    </source>
</reference>
<dbReference type="SUPFAM" id="SSF50677">
    <property type="entry name" value="ValRS/IleRS/LeuRS editing domain"/>
    <property type="match status" value="1"/>
</dbReference>
<dbReference type="PANTHER" id="PTHR42765:SF1">
    <property type="entry name" value="ISOLEUCINE--TRNA LIGASE, MITOCHONDRIAL"/>
    <property type="match status" value="1"/>
</dbReference>
<evidence type="ECO:0000256" key="6">
    <source>
        <dbReference type="ARBA" id="ARBA00022917"/>
    </source>
</evidence>
<keyword evidence="5 10" id="KW-0067">ATP-binding</keyword>
<gene>
    <name evidence="10" type="primary">ileS</name>
    <name evidence="13" type="ORF">CVV64_06880</name>
</gene>
<dbReference type="InterPro" id="IPR002300">
    <property type="entry name" value="aa-tRNA-synth_Ia"/>
</dbReference>
<dbReference type="GO" id="GO:0008270">
    <property type="term" value="F:zinc ion binding"/>
    <property type="evidence" value="ECO:0007669"/>
    <property type="project" value="UniProtKB-UniRule"/>
</dbReference>
<dbReference type="GO" id="GO:0005524">
    <property type="term" value="F:ATP binding"/>
    <property type="evidence" value="ECO:0007669"/>
    <property type="project" value="UniProtKB-UniRule"/>
</dbReference>
<feature type="binding site" evidence="10">
    <location>
        <position position="934"/>
    </location>
    <ligand>
        <name>Zn(2+)</name>
        <dbReference type="ChEBI" id="CHEBI:29105"/>
    </ligand>
</feature>
<accession>A0A2N1PT12</accession>
<dbReference type="NCBIfam" id="TIGR00392">
    <property type="entry name" value="ileS"/>
    <property type="match status" value="1"/>
</dbReference>
<dbReference type="InterPro" id="IPR009080">
    <property type="entry name" value="tRNAsynth_Ia_anticodon-bd"/>
</dbReference>
<dbReference type="SUPFAM" id="SSF47323">
    <property type="entry name" value="Anticodon-binding domain of a subclass of class I aminoacyl-tRNA synthetases"/>
    <property type="match status" value="1"/>
</dbReference>
<dbReference type="InterPro" id="IPR001412">
    <property type="entry name" value="aa-tRNA-synth_I_CS"/>
</dbReference>
<evidence type="ECO:0000256" key="8">
    <source>
        <dbReference type="ARBA" id="ARBA00025217"/>
    </source>
</evidence>
<keyword evidence="3 10" id="KW-0436">Ligase</keyword>
<sequence>MELREGVQTRQWRHSMTYKDTLNLPSTDFPMRGNLAKREPETLEFWKTKNIYSRIRDKSRGLPKFVFHDGPPYANGDVHIGTALNKVLKDIVIKYRTMRGFDVPYIPGWDCHGLPIELKVTSQLGDKIKEMSVVDVRRKCKEYALSFVEKQKADFVRLGVLGKWDDPYLTLRPEYEAEQLRVFAEMVDAGYVFRGLKPVHWCPDCETALADAEIEYADHTAYSIYVKFPVMSDISDIFTGDYEEGMVNFVIWTTTPWTLPANVAICLNRDFNYSLVRIDDEYCIMATETIPQVMKDLKREEGDWEIMETVRGSALENMVCQHPFIDRESDIIFGNHVTLEQGTGCVHTAPGHGQEDYKVGLQYKLPILSPVDNRGVFTANAGEFQGLFVEKANPQIIKRLEVDGYLVAQGKIEHSYPHCWRCRKPVIFRATPQWFVSVEESDIREKATKAARGVSWFPARGAERMSAMLETRPDWCISRQRSWGVPIPAFYCSKCKETHLDKDVILSIANRVQEEGVDFWFLETPENFLPHGTKCSKCGNDSFEKESDILDVWFDSGVSHRAVLKTREELDWPADLYLEGSDQHRGWFQTSLLTSVATCGKAPYRTVVTHGFVVDGEGKKMSKSIGNTIAPREIIDTMGADILRLWVSASDIADDIRISKNILAQMSDAYRRIRNTIRYLLGNMGTEIISMEEVQKDMTPLDRWAVSRLHKLVQSVTENYEKFEFYRIFHAVHNFCSVDMSAIYLDAMKDRLYAEAVADPHRRATVAVLQNVLFSLLKMMAPILSFTAEEAYQYLPDGLRDEPSVFMLSWPIADQAIIDEGETEEWKRIMALKKGTDKLIEEARAAKEVGHSLAAAVVLGTNDPETVQFLRDRLSILKELLIVSRVEIVDSIENLGELPGVEGIMAGVSHAGGSKCERCWVQYPAGHDALCSRCLAVVGNI</sequence>
<dbReference type="InterPro" id="IPR009008">
    <property type="entry name" value="Val/Leu/Ile-tRNA-synth_edit"/>
</dbReference>
<keyword evidence="6 10" id="KW-0648">Protein biosynthesis</keyword>
<evidence type="ECO:0000256" key="9">
    <source>
        <dbReference type="ARBA" id="ARBA00048359"/>
    </source>
</evidence>
<evidence type="ECO:0000256" key="7">
    <source>
        <dbReference type="ARBA" id="ARBA00023146"/>
    </source>
</evidence>
<evidence type="ECO:0000256" key="2">
    <source>
        <dbReference type="ARBA" id="ARBA00022490"/>
    </source>
</evidence>
<evidence type="ECO:0000256" key="4">
    <source>
        <dbReference type="ARBA" id="ARBA00022741"/>
    </source>
</evidence>
<comment type="subcellular location">
    <subcellularLocation>
        <location evidence="10">Cytoplasm</location>
    </subcellularLocation>
</comment>
<comment type="function">
    <text evidence="8 10">Catalyzes the attachment of isoleucine to tRNA(Ile). As IleRS can inadvertently accommodate and process structurally similar amino acids such as valine, to avoid such errors it has two additional distinct tRNA(Ile)-dependent editing activities. One activity is designated as 'pretransfer' editing and involves the hydrolysis of activated Val-AMP. The other activity is designated 'posttransfer' editing and involves deacylation of mischarged Val-tRNA(Ile).</text>
</comment>
<dbReference type="CDD" id="cd00818">
    <property type="entry name" value="IleRS_core"/>
    <property type="match status" value="1"/>
</dbReference>
<feature type="short sequence motif" description="'KMSKS' region" evidence="10">
    <location>
        <begin position="620"/>
        <end position="624"/>
    </location>
</feature>
<evidence type="ECO:0000256" key="10">
    <source>
        <dbReference type="HAMAP-Rule" id="MF_02002"/>
    </source>
</evidence>
<dbReference type="FunFam" id="3.40.50.620:FF:000152">
    <property type="entry name" value="Isoleucine--tRNA ligase"/>
    <property type="match status" value="1"/>
</dbReference>
<dbReference type="Gene3D" id="1.10.730.20">
    <property type="match status" value="1"/>
</dbReference>
<dbReference type="CDD" id="cd07960">
    <property type="entry name" value="Anticodon_Ia_Ile_BEm"/>
    <property type="match status" value="1"/>
</dbReference>
<dbReference type="SUPFAM" id="SSF52374">
    <property type="entry name" value="Nucleotidylyl transferase"/>
    <property type="match status" value="1"/>
</dbReference>
<dbReference type="PANTHER" id="PTHR42765">
    <property type="entry name" value="SOLEUCYL-TRNA SYNTHETASE"/>
    <property type="match status" value="1"/>
</dbReference>
<evidence type="ECO:0000259" key="11">
    <source>
        <dbReference type="Pfam" id="PF00133"/>
    </source>
</evidence>
<protein>
    <recommendedName>
        <fullName evidence="10">Isoleucine--tRNA ligase</fullName>
        <ecNumber evidence="10">6.1.1.5</ecNumber>
    </recommendedName>
    <alternativeName>
        <fullName evidence="10">Isoleucyl-tRNA synthetase</fullName>
        <shortName evidence="10">IleRS</shortName>
    </alternativeName>
</protein>
<dbReference type="Proteomes" id="UP000233256">
    <property type="component" value="Unassembled WGS sequence"/>
</dbReference>
<dbReference type="HAMAP" id="MF_02002">
    <property type="entry name" value="Ile_tRNA_synth_type1"/>
    <property type="match status" value="1"/>
</dbReference>
<dbReference type="InterPro" id="IPR013155">
    <property type="entry name" value="M/V/L/I-tRNA-synth_anticd-bd"/>
</dbReference>
<comment type="subunit">
    <text evidence="10">Monomer.</text>
</comment>
<feature type="domain" description="Methionyl/Valyl/Leucyl/Isoleucyl-tRNA synthetase anticodon-binding" evidence="12">
    <location>
        <begin position="702"/>
        <end position="858"/>
    </location>
</feature>
<dbReference type="AlphaFoldDB" id="A0A2N1PT12"/>
<dbReference type="GO" id="GO:0000049">
    <property type="term" value="F:tRNA binding"/>
    <property type="evidence" value="ECO:0007669"/>
    <property type="project" value="InterPro"/>
</dbReference>
<feature type="binding site" evidence="10">
    <location>
        <position position="931"/>
    </location>
    <ligand>
        <name>Zn(2+)</name>
        <dbReference type="ChEBI" id="CHEBI:29105"/>
    </ligand>
</feature>
<dbReference type="InterPro" id="IPR002301">
    <property type="entry name" value="Ile-tRNA-ligase"/>
</dbReference>
<proteinExistence type="inferred from homology"/>
<feature type="binding site" evidence="10">
    <location>
        <position position="916"/>
    </location>
    <ligand>
        <name>Zn(2+)</name>
        <dbReference type="ChEBI" id="CHEBI:29105"/>
    </ligand>
</feature>
<organism evidence="13 14">
    <name type="scientific">Candidatus Wallbacteria bacterium HGW-Wallbacteria-1</name>
    <dbReference type="NCBI Taxonomy" id="2013854"/>
    <lineage>
        <taxon>Bacteria</taxon>
        <taxon>Candidatus Walliibacteriota</taxon>
    </lineage>
</organism>
<feature type="binding site" evidence="10">
    <location>
        <position position="919"/>
    </location>
    <ligand>
        <name>Zn(2+)</name>
        <dbReference type="ChEBI" id="CHEBI:29105"/>
    </ligand>
</feature>
<comment type="cofactor">
    <cofactor evidence="10">
        <name>Zn(2+)</name>
        <dbReference type="ChEBI" id="CHEBI:29105"/>
    </cofactor>
    <text evidence="10">Binds 1 zinc ion per subunit.</text>
</comment>
<evidence type="ECO:0000256" key="3">
    <source>
        <dbReference type="ARBA" id="ARBA00022598"/>
    </source>
</evidence>
<name>A0A2N1PT12_9BACT</name>
<dbReference type="PROSITE" id="PS00178">
    <property type="entry name" value="AA_TRNA_LIGASE_I"/>
    <property type="match status" value="1"/>
</dbReference>
<dbReference type="InterPro" id="IPR033708">
    <property type="entry name" value="Anticodon_Ile_BEm"/>
</dbReference>
<feature type="binding site" evidence="10">
    <location>
        <position position="623"/>
    </location>
    <ligand>
        <name>ATP</name>
        <dbReference type="ChEBI" id="CHEBI:30616"/>
    </ligand>
</feature>